<feature type="chain" id="PRO_5016464147" evidence="1">
    <location>
        <begin position="20"/>
        <end position="393"/>
    </location>
</feature>
<evidence type="ECO:0000313" key="3">
    <source>
        <dbReference type="EMBL" id="PYH91561.1"/>
    </source>
</evidence>
<dbReference type="OrthoDB" id="190201at2759"/>
<keyword evidence="3" id="KW-0378">Hydrolase</keyword>
<dbReference type="Proteomes" id="UP000247810">
    <property type="component" value="Unassembled WGS sequence"/>
</dbReference>
<dbReference type="EMBL" id="KZ825941">
    <property type="protein sequence ID" value="PYH91561.1"/>
    <property type="molecule type" value="Genomic_DNA"/>
</dbReference>
<dbReference type="AlphaFoldDB" id="A0A319D389"/>
<organism evidence="3 4">
    <name type="scientific">Aspergillus ellipticus CBS 707.79</name>
    <dbReference type="NCBI Taxonomy" id="1448320"/>
    <lineage>
        <taxon>Eukaryota</taxon>
        <taxon>Fungi</taxon>
        <taxon>Dikarya</taxon>
        <taxon>Ascomycota</taxon>
        <taxon>Pezizomycotina</taxon>
        <taxon>Eurotiomycetes</taxon>
        <taxon>Eurotiomycetidae</taxon>
        <taxon>Eurotiales</taxon>
        <taxon>Aspergillaceae</taxon>
        <taxon>Aspergillus</taxon>
        <taxon>Aspergillus subgen. Circumdati</taxon>
    </lineage>
</organism>
<dbReference type="InterPro" id="IPR000073">
    <property type="entry name" value="AB_hydrolase_1"/>
</dbReference>
<evidence type="ECO:0000256" key="1">
    <source>
        <dbReference type="SAM" id="SignalP"/>
    </source>
</evidence>
<feature type="domain" description="AB hydrolase-1" evidence="2">
    <location>
        <begin position="119"/>
        <end position="373"/>
    </location>
</feature>
<sequence>MKSHFHHFLCLALSVCSSATSPATLSAVTVGPSTGGKSVCLSGYVELPISVNGTKLNYVPPSTIEAETQSMVEMYQVTNSLALTAPNGTQIIQGDFQIYYKLCLPSSSAKAENVTTVQLLTHGATLDHTYWDIGPNHSYIDAATAAGYATLSYDQLGVGNSDHPDPIQVVQATSQVAVTHALAQLLRQSKIGNYSFDAVVGVGHSAGSTLTQAITTQYPADFDAVILTGTSTVDTYVTLSMTAFNLINANSDPSGSFSSLPAGYLTQQTSVGIQFSFYRWPNFDTTAFNRQVANKQTNTVGVLLTLGGVVATAPDFTGPVDVVVGENDFVFCGGDCTYPENQASLVQPAFYPNAASGSQYYLAAGSGHVIAAHDSAGASFQQMIGFLQSNGIY</sequence>
<keyword evidence="4" id="KW-1185">Reference proteome</keyword>
<dbReference type="Gene3D" id="3.40.50.1820">
    <property type="entry name" value="alpha/beta hydrolase"/>
    <property type="match status" value="1"/>
</dbReference>
<dbReference type="VEuPathDB" id="FungiDB:BO71DRAFT_401265"/>
<dbReference type="Pfam" id="PF12697">
    <property type="entry name" value="Abhydrolase_6"/>
    <property type="match status" value="1"/>
</dbReference>
<dbReference type="SUPFAM" id="SSF53474">
    <property type="entry name" value="alpha/beta-Hydrolases"/>
    <property type="match status" value="1"/>
</dbReference>
<gene>
    <name evidence="3" type="ORF">BO71DRAFT_401265</name>
</gene>
<keyword evidence="1" id="KW-0732">Signal</keyword>
<evidence type="ECO:0000259" key="2">
    <source>
        <dbReference type="Pfam" id="PF12697"/>
    </source>
</evidence>
<reference evidence="3 4" key="1">
    <citation type="submission" date="2018-02" db="EMBL/GenBank/DDBJ databases">
        <title>The genomes of Aspergillus section Nigri reveals drivers in fungal speciation.</title>
        <authorList>
            <consortium name="DOE Joint Genome Institute"/>
            <person name="Vesth T.C."/>
            <person name="Nybo J."/>
            <person name="Theobald S."/>
            <person name="Brandl J."/>
            <person name="Frisvad J.C."/>
            <person name="Nielsen K.F."/>
            <person name="Lyhne E.K."/>
            <person name="Kogle M.E."/>
            <person name="Kuo A."/>
            <person name="Riley R."/>
            <person name="Clum A."/>
            <person name="Nolan M."/>
            <person name="Lipzen A."/>
            <person name="Salamov A."/>
            <person name="Henrissat B."/>
            <person name="Wiebenga A."/>
            <person name="De vries R.P."/>
            <person name="Grigoriev I.V."/>
            <person name="Mortensen U.H."/>
            <person name="Andersen M.R."/>
            <person name="Baker S.E."/>
        </authorList>
    </citation>
    <scope>NUCLEOTIDE SEQUENCE [LARGE SCALE GENOMIC DNA]</scope>
    <source>
        <strain evidence="3 4">CBS 707.79</strain>
    </source>
</reference>
<accession>A0A319D389</accession>
<dbReference type="GO" id="GO:0016787">
    <property type="term" value="F:hydrolase activity"/>
    <property type="evidence" value="ECO:0007669"/>
    <property type="project" value="UniProtKB-KW"/>
</dbReference>
<evidence type="ECO:0000313" key="4">
    <source>
        <dbReference type="Proteomes" id="UP000247810"/>
    </source>
</evidence>
<dbReference type="InterPro" id="IPR029058">
    <property type="entry name" value="AB_hydrolase_fold"/>
</dbReference>
<protein>
    <submittedName>
        <fullName evidence="3">Alpha/beta-hydrolase</fullName>
    </submittedName>
</protein>
<name>A0A319D389_9EURO</name>
<dbReference type="STRING" id="1448320.A0A319D389"/>
<feature type="signal peptide" evidence="1">
    <location>
        <begin position="1"/>
        <end position="19"/>
    </location>
</feature>
<proteinExistence type="predicted"/>